<sequence>MINASLRPEGLESNDDRTMRKTPYLVSLGVALAVLSLTIVSNAVPKLLRVPSPNYSHDLSYTGLYERCELRELTPAPPYDPTNPDPTLPLPPNTPHRPPPEPQSISDMLFFEFISNRLVPPITDPTRPENPTPSPPPRDDLPEKKKKSPKYKCKPFPSRSACDHDGQSFCVLWTTAGYAMQMSIVLEVVVLLVLFVVSFRFSTRARRRGAWKVIGALTGLQVALQIATMAIVVHLRRTRPRWFDDNTQYGASFILLVVTWSVGFLLMVGLVGTGFAARAGHKWAAGKRGYYPIPDAH</sequence>
<accession>A0A8H3EA48</accession>
<name>A0A8H3EA48_9AGAM</name>
<reference evidence="3" key="1">
    <citation type="submission" date="2021-01" db="EMBL/GenBank/DDBJ databases">
        <authorList>
            <person name="Kaushik A."/>
        </authorList>
    </citation>
    <scope>NUCLEOTIDE SEQUENCE</scope>
    <source>
        <strain evidence="3">AG5</strain>
    </source>
</reference>
<evidence type="ECO:0000256" key="2">
    <source>
        <dbReference type="SAM" id="Phobius"/>
    </source>
</evidence>
<dbReference type="EMBL" id="CAJNJQ010005911">
    <property type="protein sequence ID" value="CAE7222034.1"/>
    <property type="molecule type" value="Genomic_DNA"/>
</dbReference>
<organism evidence="3 4">
    <name type="scientific">Rhizoctonia solani</name>
    <dbReference type="NCBI Taxonomy" id="456999"/>
    <lineage>
        <taxon>Eukaryota</taxon>
        <taxon>Fungi</taxon>
        <taxon>Dikarya</taxon>
        <taxon>Basidiomycota</taxon>
        <taxon>Agaricomycotina</taxon>
        <taxon>Agaricomycetes</taxon>
        <taxon>Cantharellales</taxon>
        <taxon>Ceratobasidiaceae</taxon>
        <taxon>Rhizoctonia</taxon>
    </lineage>
</organism>
<protein>
    <submittedName>
        <fullName evidence="3">Uncharacterized protein</fullName>
    </submittedName>
</protein>
<proteinExistence type="predicted"/>
<feature type="transmembrane region" description="Helical" evidence="2">
    <location>
        <begin position="24"/>
        <end position="44"/>
    </location>
</feature>
<keyword evidence="2" id="KW-1133">Transmembrane helix</keyword>
<evidence type="ECO:0000313" key="4">
    <source>
        <dbReference type="Proteomes" id="UP000663827"/>
    </source>
</evidence>
<evidence type="ECO:0000313" key="3">
    <source>
        <dbReference type="EMBL" id="CAE7222034.1"/>
    </source>
</evidence>
<feature type="compositionally biased region" description="Pro residues" evidence="1">
    <location>
        <begin position="75"/>
        <end position="102"/>
    </location>
</feature>
<keyword evidence="2" id="KW-0812">Transmembrane</keyword>
<dbReference type="Proteomes" id="UP000663827">
    <property type="component" value="Unassembled WGS sequence"/>
</dbReference>
<evidence type="ECO:0000256" key="1">
    <source>
        <dbReference type="SAM" id="MobiDB-lite"/>
    </source>
</evidence>
<feature type="transmembrane region" description="Helical" evidence="2">
    <location>
        <begin position="213"/>
        <end position="233"/>
    </location>
</feature>
<feature type="transmembrane region" description="Helical" evidence="2">
    <location>
        <begin position="253"/>
        <end position="277"/>
    </location>
</feature>
<keyword evidence="2" id="KW-0472">Membrane</keyword>
<feature type="region of interest" description="Disordered" evidence="1">
    <location>
        <begin position="73"/>
        <end position="102"/>
    </location>
</feature>
<dbReference type="AlphaFoldDB" id="A0A8H3EA48"/>
<comment type="caution">
    <text evidence="3">The sequence shown here is derived from an EMBL/GenBank/DDBJ whole genome shotgun (WGS) entry which is preliminary data.</text>
</comment>
<gene>
    <name evidence="3" type="ORF">RDB_LOCUS168320</name>
</gene>
<feature type="compositionally biased region" description="Basic residues" evidence="1">
    <location>
        <begin position="144"/>
        <end position="153"/>
    </location>
</feature>
<feature type="transmembrane region" description="Helical" evidence="2">
    <location>
        <begin position="178"/>
        <end position="201"/>
    </location>
</feature>
<feature type="region of interest" description="Disordered" evidence="1">
    <location>
        <begin position="119"/>
        <end position="162"/>
    </location>
</feature>